<keyword evidence="4" id="KW-0804">Transcription</keyword>
<dbReference type="SUPFAM" id="SSF46785">
    <property type="entry name" value="Winged helix' DNA-binding domain"/>
    <property type="match status" value="1"/>
</dbReference>
<dbReference type="FunFam" id="1.10.10.10:FF:000001">
    <property type="entry name" value="LysR family transcriptional regulator"/>
    <property type="match status" value="1"/>
</dbReference>
<proteinExistence type="inferred from homology"/>
<dbReference type="InterPro" id="IPR005119">
    <property type="entry name" value="LysR_subst-bd"/>
</dbReference>
<sequence>MHKCMKPPAASFDWNQARAFLAAAEEGSLSAAARRLGQTQPTLGRQVSGLEEALGVTLFERAGRSLQLTDAGRQLLPHLRSMEESAGHVAMVAAGQAQGLKGRVVISAADMMAARVLPPIIAKLVRSAPELQIELVSSNSLSDLTRREADIALRHVRPTEPELIGRLVAEQRATFYAATAYLERAGRPESLAELSRHDWVGHSDAEMMLEYLAAKGIEVPRERVRVVADNGLAYWELLRQGLGIGIMAREEVLLGEGIEPVLPDFTFMTVPVWLVAHSELHSAHRIRVVWEYLAESLSKRAAKA</sequence>
<dbReference type="PANTHER" id="PTHR30537:SF3">
    <property type="entry name" value="TRANSCRIPTIONAL REGULATORY PROTEIN"/>
    <property type="match status" value="1"/>
</dbReference>
<dbReference type="PANTHER" id="PTHR30537">
    <property type="entry name" value="HTH-TYPE TRANSCRIPTIONAL REGULATOR"/>
    <property type="match status" value="1"/>
</dbReference>
<dbReference type="PROSITE" id="PS50931">
    <property type="entry name" value="HTH_LYSR"/>
    <property type="match status" value="1"/>
</dbReference>
<dbReference type="EMBL" id="FSRL01000002">
    <property type="protein sequence ID" value="SIO32389.1"/>
    <property type="molecule type" value="Genomic_DNA"/>
</dbReference>
<dbReference type="GO" id="GO:0003700">
    <property type="term" value="F:DNA-binding transcription factor activity"/>
    <property type="evidence" value="ECO:0007669"/>
    <property type="project" value="InterPro"/>
</dbReference>
<keyword evidence="2" id="KW-0805">Transcription regulation</keyword>
<dbReference type="Proteomes" id="UP000184932">
    <property type="component" value="Unassembled WGS sequence"/>
</dbReference>
<dbReference type="Pfam" id="PF00126">
    <property type="entry name" value="HTH_1"/>
    <property type="match status" value="1"/>
</dbReference>
<dbReference type="Pfam" id="PF03466">
    <property type="entry name" value="LysR_substrate"/>
    <property type="match status" value="1"/>
</dbReference>
<evidence type="ECO:0000256" key="3">
    <source>
        <dbReference type="ARBA" id="ARBA00023125"/>
    </source>
</evidence>
<keyword evidence="3" id="KW-0238">DNA-binding</keyword>
<evidence type="ECO:0000313" key="7">
    <source>
        <dbReference type="Proteomes" id="UP000184932"/>
    </source>
</evidence>
<dbReference type="AlphaFoldDB" id="A0A1N6IK80"/>
<dbReference type="InterPro" id="IPR036388">
    <property type="entry name" value="WH-like_DNA-bd_sf"/>
</dbReference>
<evidence type="ECO:0000259" key="5">
    <source>
        <dbReference type="PROSITE" id="PS50931"/>
    </source>
</evidence>
<dbReference type="InterPro" id="IPR000847">
    <property type="entry name" value="LysR_HTH_N"/>
</dbReference>
<name>A0A1N6IK80_9RHOB</name>
<organism evidence="6 7">
    <name type="scientific">Vannielia litorea</name>
    <dbReference type="NCBI Taxonomy" id="1217970"/>
    <lineage>
        <taxon>Bacteria</taxon>
        <taxon>Pseudomonadati</taxon>
        <taxon>Pseudomonadota</taxon>
        <taxon>Alphaproteobacteria</taxon>
        <taxon>Rhodobacterales</taxon>
        <taxon>Paracoccaceae</taxon>
        <taxon>Vannielia</taxon>
    </lineage>
</organism>
<dbReference type="STRING" id="1217970.SAMN05444002_3994"/>
<protein>
    <submittedName>
        <fullName evidence="6">Transcriptional regulator, LysR family</fullName>
    </submittedName>
</protein>
<keyword evidence="7" id="KW-1185">Reference proteome</keyword>
<dbReference type="GO" id="GO:0006351">
    <property type="term" value="P:DNA-templated transcription"/>
    <property type="evidence" value="ECO:0007669"/>
    <property type="project" value="TreeGrafter"/>
</dbReference>
<dbReference type="InterPro" id="IPR036390">
    <property type="entry name" value="WH_DNA-bd_sf"/>
</dbReference>
<dbReference type="InterPro" id="IPR058163">
    <property type="entry name" value="LysR-type_TF_proteobact-type"/>
</dbReference>
<accession>A0A1N6IK80</accession>
<dbReference type="Gene3D" id="1.10.10.10">
    <property type="entry name" value="Winged helix-like DNA-binding domain superfamily/Winged helix DNA-binding domain"/>
    <property type="match status" value="1"/>
</dbReference>
<gene>
    <name evidence="6" type="ORF">SAMN05444002_3994</name>
</gene>
<comment type="similarity">
    <text evidence="1">Belongs to the LysR transcriptional regulatory family.</text>
</comment>
<dbReference type="GO" id="GO:0043565">
    <property type="term" value="F:sequence-specific DNA binding"/>
    <property type="evidence" value="ECO:0007669"/>
    <property type="project" value="TreeGrafter"/>
</dbReference>
<evidence type="ECO:0000256" key="1">
    <source>
        <dbReference type="ARBA" id="ARBA00009437"/>
    </source>
</evidence>
<dbReference type="Gene3D" id="3.40.190.290">
    <property type="match status" value="1"/>
</dbReference>
<evidence type="ECO:0000313" key="6">
    <source>
        <dbReference type="EMBL" id="SIO32389.1"/>
    </source>
</evidence>
<dbReference type="SUPFAM" id="SSF53850">
    <property type="entry name" value="Periplasmic binding protein-like II"/>
    <property type="match status" value="1"/>
</dbReference>
<evidence type="ECO:0000256" key="4">
    <source>
        <dbReference type="ARBA" id="ARBA00023163"/>
    </source>
</evidence>
<reference evidence="7" key="1">
    <citation type="submission" date="2016-11" db="EMBL/GenBank/DDBJ databases">
        <authorList>
            <person name="Varghese N."/>
            <person name="Submissions S."/>
        </authorList>
    </citation>
    <scope>NUCLEOTIDE SEQUENCE [LARGE SCALE GENOMIC DNA]</scope>
    <source>
        <strain evidence="7">DSM 29440</strain>
    </source>
</reference>
<feature type="domain" description="HTH lysR-type" evidence="5">
    <location>
        <begin position="12"/>
        <end position="69"/>
    </location>
</feature>
<evidence type="ECO:0000256" key="2">
    <source>
        <dbReference type="ARBA" id="ARBA00023015"/>
    </source>
</evidence>
<dbReference type="PRINTS" id="PR00039">
    <property type="entry name" value="HTHLYSR"/>
</dbReference>